<gene>
    <name evidence="1" type="ORF">GCM10009416_18670</name>
</gene>
<dbReference type="EMBL" id="BAAAFZ010000021">
    <property type="protein sequence ID" value="GAA0580535.1"/>
    <property type="molecule type" value="Genomic_DNA"/>
</dbReference>
<comment type="caution">
    <text evidence="1">The sequence shown here is derived from an EMBL/GenBank/DDBJ whole genome shotgun (WGS) entry which is preliminary data.</text>
</comment>
<organism evidence="1 2">
    <name type="scientific">Craurococcus roseus</name>
    <dbReference type="NCBI Taxonomy" id="77585"/>
    <lineage>
        <taxon>Bacteria</taxon>
        <taxon>Pseudomonadati</taxon>
        <taxon>Pseudomonadota</taxon>
        <taxon>Alphaproteobacteria</taxon>
        <taxon>Acetobacterales</taxon>
        <taxon>Acetobacteraceae</taxon>
        <taxon>Craurococcus</taxon>
    </lineage>
</organism>
<reference evidence="1 2" key="1">
    <citation type="journal article" date="2019" name="Int. J. Syst. Evol. Microbiol.">
        <title>The Global Catalogue of Microorganisms (GCM) 10K type strain sequencing project: providing services to taxonomists for standard genome sequencing and annotation.</title>
        <authorList>
            <consortium name="The Broad Institute Genomics Platform"/>
            <consortium name="The Broad Institute Genome Sequencing Center for Infectious Disease"/>
            <person name="Wu L."/>
            <person name="Ma J."/>
        </authorList>
    </citation>
    <scope>NUCLEOTIDE SEQUENCE [LARGE SCALE GENOMIC DNA]</scope>
    <source>
        <strain evidence="1 2">JCM 9933</strain>
    </source>
</reference>
<name>A0ABN1F288_9PROT</name>
<accession>A0ABN1F288</accession>
<protein>
    <submittedName>
        <fullName evidence="1">Uncharacterized protein</fullName>
    </submittedName>
</protein>
<evidence type="ECO:0000313" key="1">
    <source>
        <dbReference type="EMBL" id="GAA0580535.1"/>
    </source>
</evidence>
<dbReference type="Proteomes" id="UP001501588">
    <property type="component" value="Unassembled WGS sequence"/>
</dbReference>
<sequence>MFSLMPMFGLTPTETGQDSADWSGSTHRGPCRVVAADERRARLFAANVFTDRAATRTPAGLLPASPWMRRGLVAAARIVGSADNLKADGTVMVPSDPGDPGGSYRVVGTGRMVLAGPLQIRHANAIRITMPEERPATANLSVPALRTEVERLRQDCAEAYQVIGSLADRAGLLQYPAVVKALENLDAATRGDPRPHADLLPIFLPDNENH</sequence>
<proteinExistence type="predicted"/>
<evidence type="ECO:0000313" key="2">
    <source>
        <dbReference type="Proteomes" id="UP001501588"/>
    </source>
</evidence>
<keyword evidence="2" id="KW-1185">Reference proteome</keyword>